<dbReference type="Proteomes" id="UP000189703">
    <property type="component" value="Unplaced"/>
</dbReference>
<dbReference type="KEGG" id="nnu:104601842"/>
<dbReference type="InterPro" id="IPR011990">
    <property type="entry name" value="TPR-like_helical_dom_sf"/>
</dbReference>
<keyword evidence="2" id="KW-0677">Repeat</keyword>
<feature type="repeat" description="PPR" evidence="3">
    <location>
        <begin position="189"/>
        <end position="223"/>
    </location>
</feature>
<accession>A0A1U8ALQ8</accession>
<dbReference type="InterPro" id="IPR046848">
    <property type="entry name" value="E_motif"/>
</dbReference>
<dbReference type="FunFam" id="1.25.40.10:FF:000333">
    <property type="entry name" value="Pentatricopeptide repeat-containing protein"/>
    <property type="match status" value="1"/>
</dbReference>
<dbReference type="InterPro" id="IPR046960">
    <property type="entry name" value="PPR_At4g14850-like_plant"/>
</dbReference>
<dbReference type="InterPro" id="IPR032867">
    <property type="entry name" value="DYW_dom"/>
</dbReference>
<dbReference type="PROSITE" id="PS51375">
    <property type="entry name" value="PPR"/>
    <property type="match status" value="5"/>
</dbReference>
<dbReference type="Pfam" id="PF01535">
    <property type="entry name" value="PPR"/>
    <property type="match status" value="2"/>
</dbReference>
<dbReference type="OrthoDB" id="330671at2759"/>
<dbReference type="eggNOG" id="KOG4197">
    <property type="taxonomic scope" value="Eukaryota"/>
</dbReference>
<dbReference type="Gene3D" id="1.25.40.10">
    <property type="entry name" value="Tetratricopeptide repeat domain"/>
    <property type="match status" value="3"/>
</dbReference>
<evidence type="ECO:0000313" key="5">
    <source>
        <dbReference type="Proteomes" id="UP000189703"/>
    </source>
</evidence>
<dbReference type="InParanoid" id="A0A1U8ALQ8"/>
<dbReference type="InterPro" id="IPR002885">
    <property type="entry name" value="PPR_rpt"/>
</dbReference>
<dbReference type="SUPFAM" id="SSF48452">
    <property type="entry name" value="TPR-like"/>
    <property type="match status" value="1"/>
</dbReference>
<gene>
    <name evidence="6" type="primary">LOC104601842</name>
</gene>
<feature type="repeat" description="PPR" evidence="3">
    <location>
        <begin position="321"/>
        <end position="355"/>
    </location>
</feature>
<feature type="repeat" description="PPR" evidence="3">
    <location>
        <begin position="158"/>
        <end position="188"/>
    </location>
</feature>
<comment type="similarity">
    <text evidence="1">Belongs to the PPR family. PCMP-H subfamily.</text>
</comment>
<evidence type="ECO:0000256" key="3">
    <source>
        <dbReference type="PROSITE-ProRule" id="PRU00708"/>
    </source>
</evidence>
<dbReference type="GO" id="GO:0003729">
    <property type="term" value="F:mRNA binding"/>
    <property type="evidence" value="ECO:0007669"/>
    <property type="project" value="UniProtKB-ARBA"/>
</dbReference>
<dbReference type="GO" id="GO:0009451">
    <property type="term" value="P:RNA modification"/>
    <property type="evidence" value="ECO:0007669"/>
    <property type="project" value="InterPro"/>
</dbReference>
<dbReference type="GeneID" id="104601842"/>
<name>A0A1U8ALQ8_NELNU</name>
<dbReference type="FunFam" id="1.25.40.10:FF:000470">
    <property type="entry name" value="Pentatricopeptide repeat-containing protein At5g66520"/>
    <property type="match status" value="1"/>
</dbReference>
<dbReference type="Pfam" id="PF14432">
    <property type="entry name" value="DYW_deaminase"/>
    <property type="match status" value="1"/>
</dbReference>
<dbReference type="NCBIfam" id="TIGR00756">
    <property type="entry name" value="PPR"/>
    <property type="match status" value="6"/>
</dbReference>
<evidence type="ECO:0000313" key="6">
    <source>
        <dbReference type="RefSeq" id="XP_010263631.1"/>
    </source>
</evidence>
<keyword evidence="5" id="KW-1185">Reference proteome</keyword>
<reference evidence="6" key="1">
    <citation type="submission" date="2025-08" db="UniProtKB">
        <authorList>
            <consortium name="RefSeq"/>
        </authorList>
    </citation>
    <scope>IDENTIFICATION</scope>
</reference>
<organism evidence="5 6">
    <name type="scientific">Nelumbo nucifera</name>
    <name type="common">Sacred lotus</name>
    <dbReference type="NCBI Taxonomy" id="4432"/>
    <lineage>
        <taxon>Eukaryota</taxon>
        <taxon>Viridiplantae</taxon>
        <taxon>Streptophyta</taxon>
        <taxon>Embryophyta</taxon>
        <taxon>Tracheophyta</taxon>
        <taxon>Spermatophyta</taxon>
        <taxon>Magnoliopsida</taxon>
        <taxon>Proteales</taxon>
        <taxon>Nelumbonaceae</taxon>
        <taxon>Nelumbo</taxon>
    </lineage>
</organism>
<dbReference type="RefSeq" id="XP_010263631.1">
    <property type="nucleotide sequence ID" value="XM_010265329.2"/>
</dbReference>
<dbReference type="FunCoup" id="A0A1U8ALQ8">
    <property type="interactions" value="128"/>
</dbReference>
<dbReference type="OMA" id="DPILGCA"/>
<feature type="repeat" description="PPR" evidence="3">
    <location>
        <begin position="88"/>
        <end position="122"/>
    </location>
</feature>
<dbReference type="AlphaFoldDB" id="A0A1U8ALQ8"/>
<evidence type="ECO:0000256" key="1">
    <source>
        <dbReference type="ARBA" id="ARBA00006643"/>
    </source>
</evidence>
<sequence>MLVHPIPMARLMLTPTNQFPLETKVQTLSVLERCSDMEEIKQIHAQLFKTGLVLDSTPVTKLLTFSATSVSGNLAYAQLVFDSIQQPNIFMWNIMIRGYSNSKEPERALLLYHQMLRDSALPNHYTFPFLLKACATLSALEETRQIHGQVLKTGFAIDIYAANSLIHAYAKSGSLTSAHRLFDRVQERDIVSWNSMIDGYAKCGEREKAHELFTKMPRKNIISWTSMITACVRDGFFKEALSFFYDLQNEGIKPDGVALVSTLSACAHLGALDQGRWIHAYIDKIGIQIDPILGCALVDMYSKCGDVEEALQVFKNTKEMGVPVWTAMIAGFAIHGRGREALDLFDNMQKAGIKPNAITFTGVLTACSHAGLVDEGKFLFQSMWKVYNETPSIEHYGCMVNLLGRAGQLKEAKKLIETMPMKPTAAIWGALLNACNIHGDFNLGKQLGEILIEMDPSHGGRYIHLANIFAAEGQWDQSVKVRKLMTDRGVSKLPGCSLISLNGVVHEFLAGDHSHPQIEKIYLMWDQIAEKLRQEGYVAATGNILLDLEEKETVIHQHSEKLAIAFGFINTAPGTPIRIIKNLRVCEDCHTATKFISRIYSREIVMRDRTRFHHFKHGNCSCGDYW</sequence>
<evidence type="ECO:0000259" key="4">
    <source>
        <dbReference type="Pfam" id="PF14432"/>
    </source>
</evidence>
<evidence type="ECO:0000256" key="2">
    <source>
        <dbReference type="ARBA" id="ARBA00022737"/>
    </source>
</evidence>
<feature type="domain" description="DYW" evidence="4">
    <location>
        <begin position="536"/>
        <end position="626"/>
    </location>
</feature>
<dbReference type="GO" id="GO:0008270">
    <property type="term" value="F:zinc ion binding"/>
    <property type="evidence" value="ECO:0007669"/>
    <property type="project" value="InterPro"/>
</dbReference>
<dbReference type="PANTHER" id="PTHR47926:SF463">
    <property type="entry name" value="PENTATRICOPEPTIDE REPEAT-CONTAINING PROTEIN"/>
    <property type="match status" value="1"/>
</dbReference>
<dbReference type="Pfam" id="PF13041">
    <property type="entry name" value="PPR_2"/>
    <property type="match status" value="3"/>
</dbReference>
<proteinExistence type="inferred from homology"/>
<dbReference type="Pfam" id="PF20431">
    <property type="entry name" value="E_motif"/>
    <property type="match status" value="1"/>
</dbReference>
<dbReference type="PANTHER" id="PTHR47926">
    <property type="entry name" value="PENTATRICOPEPTIDE REPEAT-CONTAINING PROTEIN"/>
    <property type="match status" value="1"/>
</dbReference>
<protein>
    <submittedName>
        <fullName evidence="6">Pentatricopeptide repeat-containing protein At5g66520</fullName>
    </submittedName>
</protein>
<dbReference type="FunFam" id="1.25.40.10:FF:000690">
    <property type="entry name" value="Pentatricopeptide repeat-containing protein"/>
    <property type="match status" value="1"/>
</dbReference>
<feature type="repeat" description="PPR" evidence="3">
    <location>
        <begin position="224"/>
        <end position="254"/>
    </location>
</feature>